<dbReference type="InterPro" id="IPR030395">
    <property type="entry name" value="GP_PDE_dom"/>
</dbReference>
<accession>A0A368KRN1</accession>
<dbReference type="GO" id="GO:0006071">
    <property type="term" value="P:glycerol metabolic process"/>
    <property type="evidence" value="ECO:0007669"/>
    <property type="project" value="UniProtKB-KW"/>
</dbReference>
<comment type="caution">
    <text evidence="8">The sequence shown here is derived from an EMBL/GenBank/DDBJ whole genome shotgun (WGS) entry which is preliminary data.</text>
</comment>
<dbReference type="Proteomes" id="UP000253562">
    <property type="component" value="Unassembled WGS sequence"/>
</dbReference>
<dbReference type="SUPFAM" id="SSF51695">
    <property type="entry name" value="PLC-like phosphodiesterases"/>
    <property type="match status" value="1"/>
</dbReference>
<dbReference type="Pfam" id="PF03009">
    <property type="entry name" value="GDPD"/>
    <property type="match status" value="1"/>
</dbReference>
<evidence type="ECO:0000313" key="9">
    <source>
        <dbReference type="Proteomes" id="UP000253562"/>
    </source>
</evidence>
<feature type="domain" description="GP-PDE" evidence="7">
    <location>
        <begin position="46"/>
        <end position="354"/>
    </location>
</feature>
<evidence type="ECO:0000313" key="8">
    <source>
        <dbReference type="EMBL" id="RCS50506.1"/>
    </source>
</evidence>
<dbReference type="InterPro" id="IPR017946">
    <property type="entry name" value="PLC-like_Pdiesterase_TIM-brl"/>
</dbReference>
<dbReference type="GO" id="GO:0008889">
    <property type="term" value="F:glycerophosphodiester phosphodiesterase activity"/>
    <property type="evidence" value="ECO:0007669"/>
    <property type="project" value="UniProtKB-EC"/>
</dbReference>
<comment type="catalytic activity">
    <reaction evidence="6">
        <text>a sn-glycero-3-phosphodiester + H2O = an alcohol + sn-glycerol 3-phosphate + H(+)</text>
        <dbReference type="Rhea" id="RHEA:12969"/>
        <dbReference type="ChEBI" id="CHEBI:15377"/>
        <dbReference type="ChEBI" id="CHEBI:15378"/>
        <dbReference type="ChEBI" id="CHEBI:30879"/>
        <dbReference type="ChEBI" id="CHEBI:57597"/>
        <dbReference type="ChEBI" id="CHEBI:83408"/>
        <dbReference type="EC" id="3.1.4.46"/>
    </reaction>
</comment>
<dbReference type="EMBL" id="QPEX01000019">
    <property type="protein sequence ID" value="RCS50506.1"/>
    <property type="molecule type" value="Genomic_DNA"/>
</dbReference>
<keyword evidence="4" id="KW-0319">Glycerol metabolism</keyword>
<organism evidence="8 9">
    <name type="scientific">Bremerella cremea</name>
    <dbReference type="NCBI Taxonomy" id="1031537"/>
    <lineage>
        <taxon>Bacteria</taxon>
        <taxon>Pseudomonadati</taxon>
        <taxon>Planctomycetota</taxon>
        <taxon>Planctomycetia</taxon>
        <taxon>Pirellulales</taxon>
        <taxon>Pirellulaceae</taxon>
        <taxon>Bremerella</taxon>
    </lineage>
</organism>
<dbReference type="PROSITE" id="PS51704">
    <property type="entry name" value="GP_PDE"/>
    <property type="match status" value="1"/>
</dbReference>
<evidence type="ECO:0000256" key="1">
    <source>
        <dbReference type="ARBA" id="ARBA00007277"/>
    </source>
</evidence>
<proteinExistence type="inferred from homology"/>
<dbReference type="GO" id="GO:0042597">
    <property type="term" value="C:periplasmic space"/>
    <property type="evidence" value="ECO:0007669"/>
    <property type="project" value="TreeGrafter"/>
</dbReference>
<sequence>MFDKILPMHPNRHAVLLLARASETMKHLGLLLAVFLAPTPLLADEHQVFAHRGASGYLPEHSLPAKAMAHAQGADFLEQDVVLTQDNVPLVLHDIHLDGITDVASRFPERKRKDGRYYAIDFTLKEIKQLQATQRFNLKTRDTVAPERFPINGYTYQLHTLDEEIRFIQGMNFSTGRDVGLFTEIKNPSFHQAEGHDVAKAVFDVLSRHGYADSKDANCWVQCFEQTTLKRFREEFGWPGRLMMIYYGNKTGADGSNYDYLATPDGLKELATFVDGVFPNLPRVVTWDEKGQPHVSNFTSAAHQVGLRVISGVARRDNLPKNCPSLPALHEALFTVAGVDDICTDFPDLSVQWLRP</sequence>
<dbReference type="AlphaFoldDB" id="A0A368KRN1"/>
<comment type="similarity">
    <text evidence="1">Belongs to the glycerophosphoryl diester phosphodiesterase family.</text>
</comment>
<keyword evidence="5 8" id="KW-0378">Hydrolase</keyword>
<dbReference type="PANTHER" id="PTHR43620:SF7">
    <property type="entry name" value="GLYCEROPHOSPHODIESTER PHOSPHODIESTERASE GDPD5-RELATED"/>
    <property type="match status" value="1"/>
</dbReference>
<dbReference type="EC" id="3.1.4.46" evidence="2"/>
<evidence type="ECO:0000256" key="6">
    <source>
        <dbReference type="ARBA" id="ARBA00047512"/>
    </source>
</evidence>
<reference evidence="8 9" key="1">
    <citation type="submission" date="2018-07" db="EMBL/GenBank/DDBJ databases">
        <title>Comparative genomes isolates from brazilian mangrove.</title>
        <authorList>
            <person name="De Araujo J.E."/>
            <person name="Taketani R.G."/>
            <person name="Silva M.C.P."/>
            <person name="Lourenco M.V."/>
            <person name="Oliveira V.M."/>
            <person name="Andreote F.D."/>
        </authorList>
    </citation>
    <scope>NUCLEOTIDE SEQUENCE [LARGE SCALE GENOMIC DNA]</scope>
    <source>
        <strain evidence="8 9">HEX PRIS-MGV</strain>
    </source>
</reference>
<name>A0A368KRN1_9BACT</name>
<evidence type="ECO:0000256" key="5">
    <source>
        <dbReference type="ARBA" id="ARBA00022801"/>
    </source>
</evidence>
<dbReference type="NCBIfam" id="NF008354">
    <property type="entry name" value="PRK11143.1"/>
    <property type="match status" value="1"/>
</dbReference>
<keyword evidence="3" id="KW-0732">Signal</keyword>
<dbReference type="GO" id="GO:0006629">
    <property type="term" value="P:lipid metabolic process"/>
    <property type="evidence" value="ECO:0007669"/>
    <property type="project" value="InterPro"/>
</dbReference>
<dbReference type="PANTHER" id="PTHR43620">
    <property type="entry name" value="GLYCEROPHOSPHORYL DIESTER PHOSPHODIESTERASE"/>
    <property type="match status" value="1"/>
</dbReference>
<evidence type="ECO:0000256" key="4">
    <source>
        <dbReference type="ARBA" id="ARBA00022798"/>
    </source>
</evidence>
<gene>
    <name evidence="8" type="ORF">DTL42_10335</name>
</gene>
<evidence type="ECO:0000256" key="2">
    <source>
        <dbReference type="ARBA" id="ARBA00012247"/>
    </source>
</evidence>
<protein>
    <recommendedName>
        <fullName evidence="2">glycerophosphodiester phosphodiesterase</fullName>
        <ecNumber evidence="2">3.1.4.46</ecNumber>
    </recommendedName>
</protein>
<dbReference type="Gene3D" id="3.20.20.190">
    <property type="entry name" value="Phosphatidylinositol (PI) phosphodiesterase"/>
    <property type="match status" value="1"/>
</dbReference>
<evidence type="ECO:0000256" key="3">
    <source>
        <dbReference type="ARBA" id="ARBA00022729"/>
    </source>
</evidence>
<evidence type="ECO:0000259" key="7">
    <source>
        <dbReference type="PROSITE" id="PS51704"/>
    </source>
</evidence>